<proteinExistence type="predicted"/>
<dbReference type="RefSeq" id="WP_092929813.1">
    <property type="nucleotide sequence ID" value="NZ_FOMZ01000019.1"/>
</dbReference>
<evidence type="ECO:0000313" key="3">
    <source>
        <dbReference type="Proteomes" id="UP000198716"/>
    </source>
</evidence>
<feature type="binding site" evidence="1">
    <location>
        <position position="328"/>
    </location>
    <ligand>
        <name>Zn(2+)</name>
        <dbReference type="ChEBI" id="CHEBI:29105"/>
    </ligand>
</feature>
<dbReference type="Proteomes" id="UP000198716">
    <property type="component" value="Unassembled WGS sequence"/>
</dbReference>
<dbReference type="InterPro" id="IPR033889">
    <property type="entry name" value="LanC"/>
</dbReference>
<organism evidence="2 3">
    <name type="scientific">Actinopolyspora alba</name>
    <dbReference type="NCBI Taxonomy" id="673379"/>
    <lineage>
        <taxon>Bacteria</taxon>
        <taxon>Bacillati</taxon>
        <taxon>Actinomycetota</taxon>
        <taxon>Actinomycetes</taxon>
        <taxon>Actinopolysporales</taxon>
        <taxon>Actinopolysporaceae</taxon>
        <taxon>Actinopolyspora</taxon>
        <taxon>Actinopolyspora alba group</taxon>
    </lineage>
</organism>
<dbReference type="CDD" id="cd04793">
    <property type="entry name" value="LanC"/>
    <property type="match status" value="1"/>
</dbReference>
<dbReference type="Pfam" id="PF05147">
    <property type="entry name" value="LANC_like"/>
    <property type="match status" value="1"/>
</dbReference>
<dbReference type="GO" id="GO:0031179">
    <property type="term" value="P:peptide modification"/>
    <property type="evidence" value="ECO:0007669"/>
    <property type="project" value="InterPro"/>
</dbReference>
<dbReference type="Gene3D" id="1.50.10.20">
    <property type="match status" value="1"/>
</dbReference>
<dbReference type="SUPFAM" id="SSF158745">
    <property type="entry name" value="LanC-like"/>
    <property type="match status" value="1"/>
</dbReference>
<dbReference type="EMBL" id="FOMZ01000019">
    <property type="protein sequence ID" value="SFE63836.1"/>
    <property type="molecule type" value="Genomic_DNA"/>
</dbReference>
<evidence type="ECO:0000313" key="2">
    <source>
        <dbReference type="EMBL" id="SFE63836.1"/>
    </source>
</evidence>
<name>A0A1I2C663_9ACTN</name>
<dbReference type="SMART" id="SM01260">
    <property type="entry name" value="LANC_like"/>
    <property type="match status" value="1"/>
</dbReference>
<sequence>MTHTATQALEAAADIVHNLAYPDQFARTEASDHSLASGAAGISLLHSERAASGHDDWASAHTWLTTALSGDLSAGDEAGLFFGAPACAFAAHFATRTRPGILTRALSQLDTSISELTRRRLAAAHTRIDRGHLAAFREYDLMRGLTGIGAYHLRRNHHDSTRAVLSYLVRLTHPGPDGLPGWWVDHAPSPDDPDPAFTPGHANLGMAHGIAGPLALLAQAARRGITVAGHFDALDRVCAWLDTWQQPHPAGPWWPYWITRAQLRGNASVAGPGRPSWCYGTPGLARAQQLAALALRDTARQRTSEAALLGCLTDPKQRSSLTEPGLCHGLAGLLQTTWRMAEDAVIEDLGEHLPLLITRLTEHRHTDSPEFLTGAAGIALTLHTTTAASTDSCVWDTSLLLS</sequence>
<accession>A0A1I2C663</accession>
<dbReference type="GO" id="GO:0046872">
    <property type="term" value="F:metal ion binding"/>
    <property type="evidence" value="ECO:0007669"/>
    <property type="project" value="UniProtKB-KW"/>
</dbReference>
<keyword evidence="1" id="KW-0479">Metal-binding</keyword>
<feature type="binding site" evidence="1">
    <location>
        <position position="278"/>
    </location>
    <ligand>
        <name>Zn(2+)</name>
        <dbReference type="ChEBI" id="CHEBI:29105"/>
    </ligand>
</feature>
<feature type="binding site" evidence="1">
    <location>
        <position position="327"/>
    </location>
    <ligand>
        <name>Zn(2+)</name>
        <dbReference type="ChEBI" id="CHEBI:29105"/>
    </ligand>
</feature>
<dbReference type="PRINTS" id="PR01950">
    <property type="entry name" value="LANCSUPER"/>
</dbReference>
<evidence type="ECO:0000256" key="1">
    <source>
        <dbReference type="PIRSR" id="PIRSR607822-1"/>
    </source>
</evidence>
<reference evidence="3" key="1">
    <citation type="submission" date="2016-10" db="EMBL/GenBank/DDBJ databases">
        <authorList>
            <person name="Varghese N."/>
            <person name="Submissions S."/>
        </authorList>
    </citation>
    <scope>NUCLEOTIDE SEQUENCE [LARGE SCALE GENOMIC DNA]</scope>
    <source>
        <strain evidence="3">DSM 45004</strain>
    </source>
</reference>
<keyword evidence="3" id="KW-1185">Reference proteome</keyword>
<dbReference type="InterPro" id="IPR007822">
    <property type="entry name" value="LANC-like"/>
</dbReference>
<dbReference type="AlphaFoldDB" id="A0A1I2C663"/>
<dbReference type="PRINTS" id="PR01955">
    <property type="entry name" value="LANCFRANKIA"/>
</dbReference>
<keyword evidence="1" id="KW-0862">Zinc</keyword>
<gene>
    <name evidence="2" type="ORF">SAMN04487819_11948</name>
</gene>
<protein>
    <submittedName>
        <fullName evidence="2">Lanthionine synthetase C-like protein</fullName>
    </submittedName>
</protein>